<keyword evidence="6" id="KW-1185">Reference proteome</keyword>
<comment type="pathway">
    <text evidence="3">Lipid metabolism; fatty acid biosynthesis.</text>
</comment>
<feature type="domain" description="Lipoyl-binding" evidence="4">
    <location>
        <begin position="80"/>
        <end position="156"/>
    </location>
</feature>
<evidence type="ECO:0000259" key="4">
    <source>
        <dbReference type="PROSITE" id="PS50968"/>
    </source>
</evidence>
<dbReference type="RefSeq" id="WP_269883266.1">
    <property type="nucleotide sequence ID" value="NZ_JAQAGZ010000013.1"/>
</dbReference>
<reference evidence="5 6" key="1">
    <citation type="submission" date="2022-12" db="EMBL/GenBank/DDBJ databases">
        <title>Draft genome sequence of Paenibacillus sp. dW9.</title>
        <authorList>
            <person name="Choi E.-W."/>
            <person name="Kim D.-U."/>
        </authorList>
    </citation>
    <scope>NUCLEOTIDE SEQUENCE [LARGE SCALE GENOMIC DNA]</scope>
    <source>
        <strain evidence="6">dW9</strain>
    </source>
</reference>
<dbReference type="InterPro" id="IPR000089">
    <property type="entry name" value="Biotin_lipoyl"/>
</dbReference>
<keyword evidence="3" id="KW-0444">Lipid biosynthesis</keyword>
<evidence type="ECO:0000256" key="1">
    <source>
        <dbReference type="ARBA" id="ARBA00017562"/>
    </source>
</evidence>
<dbReference type="PANTHER" id="PTHR45266">
    <property type="entry name" value="OXALOACETATE DECARBOXYLASE ALPHA CHAIN"/>
    <property type="match status" value="1"/>
</dbReference>
<accession>A0ABT4QD87</accession>
<keyword evidence="3" id="KW-0443">Lipid metabolism</keyword>
<keyword evidence="3" id="KW-0276">Fatty acid metabolism</keyword>
<dbReference type="InterPro" id="IPR001249">
    <property type="entry name" value="AcCoA_biotinCC"/>
</dbReference>
<gene>
    <name evidence="5" type="primary">accB</name>
    <name evidence="5" type="ORF">O9H85_20425</name>
</gene>
<keyword evidence="3" id="KW-0275">Fatty acid biosynthesis</keyword>
<dbReference type="EMBL" id="JAQAGZ010000013">
    <property type="protein sequence ID" value="MCZ8514747.1"/>
    <property type="molecule type" value="Genomic_DNA"/>
</dbReference>
<dbReference type="SUPFAM" id="SSF51230">
    <property type="entry name" value="Single hybrid motif"/>
    <property type="match status" value="1"/>
</dbReference>
<comment type="caution">
    <text evidence="5">The sequence shown here is derived from an EMBL/GenBank/DDBJ whole genome shotgun (WGS) entry which is preliminary data.</text>
</comment>
<keyword evidence="2 3" id="KW-0092">Biotin</keyword>
<dbReference type="Gene3D" id="2.40.50.100">
    <property type="match status" value="1"/>
</dbReference>
<dbReference type="PROSITE" id="PS50968">
    <property type="entry name" value="BIOTINYL_LIPOYL"/>
    <property type="match status" value="1"/>
</dbReference>
<keyword evidence="5" id="KW-0436">Ligase</keyword>
<sequence>MFSKQELQELIETVSQNPIQTFKYSDGTTNIVIKKDRSASTKQKNLDVPMSEAISDPEEFDDLHKASTPEIYPEPLQPELIPITAPMVGTFYTAAEQGKAPFVQVGDKVTVESVVCILEAMKLFTEVTARVSGEIVEIVAEEGRLVEYGQTLFMVKRN</sequence>
<dbReference type="Proteomes" id="UP001527882">
    <property type="component" value="Unassembled WGS sequence"/>
</dbReference>
<dbReference type="PANTHER" id="PTHR45266:SF3">
    <property type="entry name" value="OXALOACETATE DECARBOXYLASE ALPHA CHAIN"/>
    <property type="match status" value="1"/>
</dbReference>
<comment type="function">
    <text evidence="3">This protein is a component of the acetyl coenzyme A carboxylase complex; first, biotin carboxylase catalyzes the carboxylation of the carrier protein and then the transcarboxylase transfers the carboxyl group to form malonyl-CoA.</text>
</comment>
<dbReference type="Pfam" id="PF00364">
    <property type="entry name" value="Biotin_lipoyl"/>
    <property type="match status" value="1"/>
</dbReference>
<protein>
    <recommendedName>
        <fullName evidence="1 3">Biotin carboxyl carrier protein of acetyl-CoA carboxylase</fullName>
    </recommendedName>
</protein>
<proteinExistence type="predicted"/>
<dbReference type="InterPro" id="IPR050709">
    <property type="entry name" value="Biotin_Carboxyl_Carrier/Decarb"/>
</dbReference>
<evidence type="ECO:0000256" key="2">
    <source>
        <dbReference type="ARBA" id="ARBA00023267"/>
    </source>
</evidence>
<evidence type="ECO:0000313" key="6">
    <source>
        <dbReference type="Proteomes" id="UP001527882"/>
    </source>
</evidence>
<dbReference type="InterPro" id="IPR011053">
    <property type="entry name" value="Single_hybrid_motif"/>
</dbReference>
<dbReference type="NCBIfam" id="TIGR00531">
    <property type="entry name" value="BCCP"/>
    <property type="match status" value="1"/>
</dbReference>
<name>A0ABT4QD87_9BACL</name>
<organism evidence="5 6">
    <name type="scientific">Paenibacillus gyeongsangnamensis</name>
    <dbReference type="NCBI Taxonomy" id="3388067"/>
    <lineage>
        <taxon>Bacteria</taxon>
        <taxon>Bacillati</taxon>
        <taxon>Bacillota</taxon>
        <taxon>Bacilli</taxon>
        <taxon>Bacillales</taxon>
        <taxon>Paenibacillaceae</taxon>
        <taxon>Paenibacillus</taxon>
    </lineage>
</organism>
<dbReference type="CDD" id="cd06850">
    <property type="entry name" value="biotinyl_domain"/>
    <property type="match status" value="1"/>
</dbReference>
<evidence type="ECO:0000256" key="3">
    <source>
        <dbReference type="RuleBase" id="RU364072"/>
    </source>
</evidence>
<dbReference type="PRINTS" id="PR01071">
    <property type="entry name" value="ACOABIOTINCC"/>
</dbReference>
<dbReference type="GO" id="GO:0003989">
    <property type="term" value="F:acetyl-CoA carboxylase activity"/>
    <property type="evidence" value="ECO:0007669"/>
    <property type="project" value="UniProtKB-EC"/>
</dbReference>
<evidence type="ECO:0000313" key="5">
    <source>
        <dbReference type="EMBL" id="MCZ8514747.1"/>
    </source>
</evidence>